<feature type="transmembrane region" description="Helical" evidence="10">
    <location>
        <begin position="212"/>
        <end position="235"/>
    </location>
</feature>
<feature type="transmembrane region" description="Helical" evidence="10">
    <location>
        <begin position="118"/>
        <end position="139"/>
    </location>
</feature>
<reference evidence="12" key="2">
    <citation type="submission" date="2020-04" db="EMBL/GenBank/DDBJ databases">
        <authorList>
            <consortium name="NCBI Genome Project"/>
        </authorList>
    </citation>
    <scope>NUCLEOTIDE SEQUENCE</scope>
    <source>
        <strain evidence="12">CBS 342.82</strain>
    </source>
</reference>
<dbReference type="InterPro" id="IPR001499">
    <property type="entry name" value="GPCR_STE3"/>
</dbReference>
<feature type="transmembrane region" description="Helical" evidence="10">
    <location>
        <begin position="171"/>
        <end position="191"/>
    </location>
</feature>
<feature type="transmembrane region" description="Helical" evidence="10">
    <location>
        <begin position="272"/>
        <end position="288"/>
    </location>
</feature>
<protein>
    <submittedName>
        <fullName evidence="12">Fungal pheromone STE3G-protein-coupled receptor</fullName>
    </submittedName>
</protein>
<feature type="transmembrane region" description="Helical" evidence="10">
    <location>
        <begin position="6"/>
        <end position="26"/>
    </location>
</feature>
<keyword evidence="7 10" id="KW-0472">Membrane</keyword>
<dbReference type="Proteomes" id="UP000504637">
    <property type="component" value="Unplaced"/>
</dbReference>
<dbReference type="OrthoDB" id="2874149at2759"/>
<evidence type="ECO:0000256" key="5">
    <source>
        <dbReference type="ARBA" id="ARBA00022989"/>
    </source>
</evidence>
<evidence type="ECO:0000256" key="1">
    <source>
        <dbReference type="ARBA" id="ARBA00004141"/>
    </source>
</evidence>
<keyword evidence="8 12" id="KW-0675">Receptor</keyword>
<organism evidence="12">
    <name type="scientific">Dissoconium aciculare CBS 342.82</name>
    <dbReference type="NCBI Taxonomy" id="1314786"/>
    <lineage>
        <taxon>Eukaryota</taxon>
        <taxon>Fungi</taxon>
        <taxon>Dikarya</taxon>
        <taxon>Ascomycota</taxon>
        <taxon>Pezizomycotina</taxon>
        <taxon>Dothideomycetes</taxon>
        <taxon>Dothideomycetidae</taxon>
        <taxon>Mycosphaerellales</taxon>
        <taxon>Dissoconiaceae</taxon>
        <taxon>Dissoconium</taxon>
    </lineage>
</organism>
<dbReference type="GeneID" id="54358406"/>
<evidence type="ECO:0000256" key="6">
    <source>
        <dbReference type="ARBA" id="ARBA00023040"/>
    </source>
</evidence>
<comment type="subcellular location">
    <subcellularLocation>
        <location evidence="1">Membrane</location>
        <topology evidence="1">Multi-pass membrane protein</topology>
    </subcellularLocation>
</comment>
<dbReference type="Pfam" id="PF02076">
    <property type="entry name" value="STE3"/>
    <property type="match status" value="1"/>
</dbReference>
<keyword evidence="5 10" id="KW-1133">Transmembrane helix</keyword>
<feature type="transmembrane region" description="Helical" evidence="10">
    <location>
        <begin position="38"/>
        <end position="57"/>
    </location>
</feature>
<dbReference type="CDD" id="cd14966">
    <property type="entry name" value="7tmD_STE3"/>
    <property type="match status" value="1"/>
</dbReference>
<proteinExistence type="inferred from homology"/>
<evidence type="ECO:0000313" key="11">
    <source>
        <dbReference type="Proteomes" id="UP000504637"/>
    </source>
</evidence>
<dbReference type="PANTHER" id="PTHR28097">
    <property type="entry name" value="PHEROMONE A FACTOR RECEPTOR"/>
    <property type="match status" value="1"/>
</dbReference>
<dbReference type="AlphaFoldDB" id="A0A6J3M5N0"/>
<evidence type="ECO:0000256" key="3">
    <source>
        <dbReference type="ARBA" id="ARBA00022507"/>
    </source>
</evidence>
<dbReference type="RefSeq" id="XP_033459875.1">
    <property type="nucleotide sequence ID" value="XM_033600606.1"/>
</dbReference>
<sequence length="309" mass="34813">SPYPAAIAFAIFSLLTSLLITPTCIWHTRHRNVGATTVTVLAILANLMNFANALIWPHDDVSRWFSGVGYCDIQVKLQAVMQTAFPAALFCILRKLAAVLDTRKTAWATNATREQREFVIDMLICGALPWLQVISAFIVQPLRFFVSGIAGCQPVDDGTWLSALLLLAPRVLWTTACVYFSVLIVIRLIVYRRDVVSMLTHHDTNKSRFLRLYLLCAICIMGIFPLEVYIDYLAISAGLLSFDWTQTHYPTAYEWNSIVFIPSGGAILFDRYIWLAGGLLIFLTFGFGRDATKTYRELLVRLGLARFFP</sequence>
<dbReference type="GO" id="GO:0000750">
    <property type="term" value="P:pheromone-dependent signal transduction involved in conjugation with cellular fusion"/>
    <property type="evidence" value="ECO:0007669"/>
    <property type="project" value="TreeGrafter"/>
</dbReference>
<name>A0A6J3M5N0_9PEZI</name>
<feature type="non-terminal residue" evidence="12">
    <location>
        <position position="1"/>
    </location>
</feature>
<gene>
    <name evidence="12" type="ORF">K489DRAFT_307970</name>
</gene>
<evidence type="ECO:0000256" key="7">
    <source>
        <dbReference type="ARBA" id="ARBA00023136"/>
    </source>
</evidence>
<comment type="similarity">
    <text evidence="2">Belongs to the G-protein coupled receptor 4 family.</text>
</comment>
<reference evidence="12" key="1">
    <citation type="submission" date="2020-01" db="EMBL/GenBank/DDBJ databases">
        <authorList>
            <consortium name="DOE Joint Genome Institute"/>
            <person name="Haridas S."/>
            <person name="Albert R."/>
            <person name="Binder M."/>
            <person name="Bloem J."/>
            <person name="Labutti K."/>
            <person name="Salamov A."/>
            <person name="Andreopoulos B."/>
            <person name="Baker S.E."/>
            <person name="Barry K."/>
            <person name="Bills G."/>
            <person name="Bluhm B.H."/>
            <person name="Cannon C."/>
            <person name="Castanera R."/>
            <person name="Culley D.E."/>
            <person name="Daum C."/>
            <person name="Ezra D."/>
            <person name="Gonzalez J.B."/>
            <person name="Henrissat B."/>
            <person name="Kuo A."/>
            <person name="Liang C."/>
            <person name="Lipzen A."/>
            <person name="Lutzoni F."/>
            <person name="Magnuson J."/>
            <person name="Mondo S."/>
            <person name="Nolan M."/>
            <person name="Ohm R."/>
            <person name="Pangilinan J."/>
            <person name="Park H.-J."/>
            <person name="Ramirez L."/>
            <person name="Alfaro M."/>
            <person name="Sun H."/>
            <person name="Tritt A."/>
            <person name="Yoshinaga Y."/>
            <person name="Zwiers L.-H."/>
            <person name="Turgeon B.G."/>
            <person name="Goodwin S.B."/>
            <person name="Spatafora J.W."/>
            <person name="Crous P.W."/>
            <person name="Grigoriev I.V."/>
        </authorList>
    </citation>
    <scope>NUCLEOTIDE SEQUENCE</scope>
    <source>
        <strain evidence="12">CBS 342.82</strain>
    </source>
</reference>
<evidence type="ECO:0000256" key="4">
    <source>
        <dbReference type="ARBA" id="ARBA00022692"/>
    </source>
</evidence>
<keyword evidence="9" id="KW-0807">Transducer</keyword>
<evidence type="ECO:0000313" key="12">
    <source>
        <dbReference type="RefSeq" id="XP_033459875.1"/>
    </source>
</evidence>
<feature type="transmembrane region" description="Helical" evidence="10">
    <location>
        <begin position="77"/>
        <end position="97"/>
    </location>
</feature>
<keyword evidence="3" id="KW-0589">Pheromone response</keyword>
<keyword evidence="6" id="KW-0297">G-protein coupled receptor</keyword>
<keyword evidence="4 10" id="KW-0812">Transmembrane</keyword>
<evidence type="ECO:0000256" key="9">
    <source>
        <dbReference type="ARBA" id="ARBA00023224"/>
    </source>
</evidence>
<evidence type="ECO:0000256" key="2">
    <source>
        <dbReference type="ARBA" id="ARBA00011085"/>
    </source>
</evidence>
<accession>A0A6J3M5N0</accession>
<dbReference type="PRINTS" id="PR00899">
    <property type="entry name" value="GPCRSTE3"/>
</dbReference>
<keyword evidence="11" id="KW-1185">Reference proteome</keyword>
<evidence type="ECO:0000256" key="10">
    <source>
        <dbReference type="SAM" id="Phobius"/>
    </source>
</evidence>
<evidence type="ECO:0000256" key="8">
    <source>
        <dbReference type="ARBA" id="ARBA00023170"/>
    </source>
</evidence>
<feature type="non-terminal residue" evidence="12">
    <location>
        <position position="309"/>
    </location>
</feature>
<dbReference type="GO" id="GO:0004932">
    <property type="term" value="F:mating-type factor pheromone receptor activity"/>
    <property type="evidence" value="ECO:0007669"/>
    <property type="project" value="InterPro"/>
</dbReference>
<dbReference type="PANTHER" id="PTHR28097:SF1">
    <property type="entry name" value="PHEROMONE A FACTOR RECEPTOR"/>
    <property type="match status" value="1"/>
</dbReference>
<dbReference type="GO" id="GO:0005886">
    <property type="term" value="C:plasma membrane"/>
    <property type="evidence" value="ECO:0007669"/>
    <property type="project" value="TreeGrafter"/>
</dbReference>
<reference evidence="12" key="3">
    <citation type="submission" date="2025-08" db="UniProtKB">
        <authorList>
            <consortium name="RefSeq"/>
        </authorList>
    </citation>
    <scope>IDENTIFICATION</scope>
    <source>
        <strain evidence="12">CBS 342.82</strain>
    </source>
</reference>